<dbReference type="AlphaFoldDB" id="A0A381NFT5"/>
<organism evidence="5">
    <name type="scientific">marine metagenome</name>
    <dbReference type="NCBI Taxonomy" id="408172"/>
    <lineage>
        <taxon>unclassified sequences</taxon>
        <taxon>metagenomes</taxon>
        <taxon>ecological metagenomes</taxon>
    </lineage>
</organism>
<dbReference type="InterPro" id="IPR003439">
    <property type="entry name" value="ABC_transporter-like_ATP-bd"/>
</dbReference>
<feature type="domain" description="ABC transporter" evidence="4">
    <location>
        <begin position="9"/>
        <end position="237"/>
    </location>
</feature>
<dbReference type="GO" id="GO:0016887">
    <property type="term" value="F:ATP hydrolysis activity"/>
    <property type="evidence" value="ECO:0007669"/>
    <property type="project" value="InterPro"/>
</dbReference>
<keyword evidence="2" id="KW-0067">ATP-binding</keyword>
<dbReference type="InterPro" id="IPR027417">
    <property type="entry name" value="P-loop_NTPase"/>
</dbReference>
<feature type="compositionally biased region" description="Basic residues" evidence="3">
    <location>
        <begin position="236"/>
        <end position="250"/>
    </location>
</feature>
<dbReference type="PANTHER" id="PTHR43158:SF2">
    <property type="entry name" value="SKFA PEPTIDE EXPORT ATP-BINDING PROTEIN SKFE"/>
    <property type="match status" value="1"/>
</dbReference>
<dbReference type="PANTHER" id="PTHR43158">
    <property type="entry name" value="SKFA PEPTIDE EXPORT ATP-BINDING PROTEIN SKFE"/>
    <property type="match status" value="1"/>
</dbReference>
<evidence type="ECO:0000313" key="5">
    <source>
        <dbReference type="EMBL" id="SUZ53387.1"/>
    </source>
</evidence>
<gene>
    <name evidence="5" type="ORF">METZ01_LOCUS6241</name>
</gene>
<sequence>MAQTKRLIFNVNGLEKSYGSYQALKIGKLEIHPGTIYGIVGTVGSGKSSLLNILAGVEKQSAGTVLYDDKPYQTNWLGKIISHDEVFYSNNSELGASNQTVSNYVAQKFGKKKNVIENRYFNGGSFSNLWSRKIGKISQGERHWLGMIFACETDPRILLIDDYGVFFNTNMEKEFRNQLTKMNRTLGTTLVLSSPTDVHLKNFASVLIYLDNGHISKIRPGISRKPQRNQNNRSNRNTRNRSKSKNRKRQ</sequence>
<feature type="region of interest" description="Disordered" evidence="3">
    <location>
        <begin position="219"/>
        <end position="250"/>
    </location>
</feature>
<keyword evidence="1" id="KW-0547">Nucleotide-binding</keyword>
<evidence type="ECO:0000256" key="2">
    <source>
        <dbReference type="ARBA" id="ARBA00022840"/>
    </source>
</evidence>
<name>A0A381NFT5_9ZZZZ</name>
<dbReference type="GO" id="GO:0005524">
    <property type="term" value="F:ATP binding"/>
    <property type="evidence" value="ECO:0007669"/>
    <property type="project" value="UniProtKB-KW"/>
</dbReference>
<dbReference type="EMBL" id="UINC01000330">
    <property type="protein sequence ID" value="SUZ53387.1"/>
    <property type="molecule type" value="Genomic_DNA"/>
</dbReference>
<reference evidence="5" key="1">
    <citation type="submission" date="2018-05" db="EMBL/GenBank/DDBJ databases">
        <authorList>
            <person name="Lanie J.A."/>
            <person name="Ng W.-L."/>
            <person name="Kazmierczak K.M."/>
            <person name="Andrzejewski T.M."/>
            <person name="Davidsen T.M."/>
            <person name="Wayne K.J."/>
            <person name="Tettelin H."/>
            <person name="Glass J.I."/>
            <person name="Rusch D."/>
            <person name="Podicherti R."/>
            <person name="Tsui H.-C.T."/>
            <person name="Winkler M.E."/>
        </authorList>
    </citation>
    <scope>NUCLEOTIDE SEQUENCE</scope>
</reference>
<evidence type="ECO:0000256" key="3">
    <source>
        <dbReference type="SAM" id="MobiDB-lite"/>
    </source>
</evidence>
<protein>
    <recommendedName>
        <fullName evidence="4">ABC transporter domain-containing protein</fullName>
    </recommendedName>
</protein>
<dbReference type="SMART" id="SM00382">
    <property type="entry name" value="AAA"/>
    <property type="match status" value="1"/>
</dbReference>
<proteinExistence type="predicted"/>
<evidence type="ECO:0000259" key="4">
    <source>
        <dbReference type="PROSITE" id="PS50893"/>
    </source>
</evidence>
<dbReference type="Pfam" id="PF00005">
    <property type="entry name" value="ABC_tran"/>
    <property type="match status" value="1"/>
</dbReference>
<evidence type="ECO:0000256" key="1">
    <source>
        <dbReference type="ARBA" id="ARBA00022741"/>
    </source>
</evidence>
<dbReference type="PROSITE" id="PS50893">
    <property type="entry name" value="ABC_TRANSPORTER_2"/>
    <property type="match status" value="1"/>
</dbReference>
<dbReference type="InterPro" id="IPR003593">
    <property type="entry name" value="AAA+_ATPase"/>
</dbReference>
<dbReference type="SUPFAM" id="SSF52540">
    <property type="entry name" value="P-loop containing nucleoside triphosphate hydrolases"/>
    <property type="match status" value="1"/>
</dbReference>
<dbReference type="Gene3D" id="3.40.50.300">
    <property type="entry name" value="P-loop containing nucleotide triphosphate hydrolases"/>
    <property type="match status" value="1"/>
</dbReference>
<accession>A0A381NFT5</accession>